<evidence type="ECO:0000313" key="2">
    <source>
        <dbReference type="Proteomes" id="UP000003477"/>
    </source>
</evidence>
<sequence length="61" mass="6934">MVNIWGKTRGDFGIHFDTNAPGSAACVVIRNKPAWDAFQQMMKNYELAGLDTVPLIFEYQR</sequence>
<dbReference type="PATRIC" id="fig|423471.3.peg.2255"/>
<dbReference type="EMBL" id="AESD01000358">
    <property type="protein sequence ID" value="EHJ12911.1"/>
    <property type="molecule type" value="Genomic_DNA"/>
</dbReference>
<reference evidence="1 2" key="1">
    <citation type="journal article" date="2011" name="Front. Microbiol.">
        <title>Two Strains of Crocosphaera watsonii with Highly Conserved Genomes are Distinguished by Strain-Specific Features.</title>
        <authorList>
            <person name="Bench S.R."/>
            <person name="Ilikchyan I.N."/>
            <person name="Tripp H.J."/>
            <person name="Zehr J.P."/>
        </authorList>
    </citation>
    <scope>NUCLEOTIDE SEQUENCE [LARGE SCALE GENOMIC DNA]</scope>
    <source>
        <strain evidence="1 2">WH 0003</strain>
    </source>
</reference>
<protein>
    <submittedName>
        <fullName evidence="1">Uncharacterized protein</fullName>
    </submittedName>
</protein>
<dbReference type="RefSeq" id="WP_007310636.1">
    <property type="nucleotide sequence ID" value="NZ_AESD01000358.1"/>
</dbReference>
<dbReference type="GeneID" id="88766082"/>
<comment type="caution">
    <text evidence="1">The sequence shown here is derived from an EMBL/GenBank/DDBJ whole genome shotgun (WGS) entry which is preliminary data.</text>
</comment>
<accession>G5J4H9</accession>
<evidence type="ECO:0000313" key="1">
    <source>
        <dbReference type="EMBL" id="EHJ12911.1"/>
    </source>
</evidence>
<dbReference type="Proteomes" id="UP000003477">
    <property type="component" value="Unassembled WGS sequence"/>
</dbReference>
<dbReference type="AlphaFoldDB" id="G5J4H9"/>
<proteinExistence type="predicted"/>
<gene>
    <name evidence="1" type="ORF">CWATWH0003_2401</name>
</gene>
<organism evidence="1 2">
    <name type="scientific">Crocosphaera watsonii WH 0003</name>
    <dbReference type="NCBI Taxonomy" id="423471"/>
    <lineage>
        <taxon>Bacteria</taxon>
        <taxon>Bacillati</taxon>
        <taxon>Cyanobacteriota</taxon>
        <taxon>Cyanophyceae</taxon>
        <taxon>Oscillatoriophycideae</taxon>
        <taxon>Chroococcales</taxon>
        <taxon>Aphanothecaceae</taxon>
        <taxon>Crocosphaera</taxon>
    </lineage>
</organism>
<name>G5J4H9_CROWT</name>